<evidence type="ECO:0008006" key="6">
    <source>
        <dbReference type="Google" id="ProtNLM"/>
    </source>
</evidence>
<protein>
    <recommendedName>
        <fullName evidence="6">C-type lectin domain-containing protein</fullName>
    </recommendedName>
</protein>
<organism evidence="4 5">
    <name type="scientific">Potamilus streckersoni</name>
    <dbReference type="NCBI Taxonomy" id="2493646"/>
    <lineage>
        <taxon>Eukaryota</taxon>
        <taxon>Metazoa</taxon>
        <taxon>Spiralia</taxon>
        <taxon>Lophotrochozoa</taxon>
        <taxon>Mollusca</taxon>
        <taxon>Bivalvia</taxon>
        <taxon>Autobranchia</taxon>
        <taxon>Heteroconchia</taxon>
        <taxon>Palaeoheterodonta</taxon>
        <taxon>Unionida</taxon>
        <taxon>Unionoidea</taxon>
        <taxon>Unionidae</taxon>
        <taxon>Ambleminae</taxon>
        <taxon>Lampsilini</taxon>
        <taxon>Potamilus</taxon>
    </lineage>
</organism>
<name>A0AAE0SAM9_9BIVA</name>
<accession>A0AAE0SAM9</accession>
<gene>
    <name evidence="4" type="ORF">CHS0354_027035</name>
</gene>
<keyword evidence="2" id="KW-1133">Transmembrane helix</keyword>
<evidence type="ECO:0000256" key="2">
    <source>
        <dbReference type="SAM" id="Phobius"/>
    </source>
</evidence>
<dbReference type="Proteomes" id="UP001195483">
    <property type="component" value="Unassembled WGS sequence"/>
</dbReference>
<dbReference type="InterPro" id="IPR016187">
    <property type="entry name" value="CTDL_fold"/>
</dbReference>
<keyword evidence="2" id="KW-0812">Transmembrane</keyword>
<dbReference type="EMBL" id="JAEAOA010001614">
    <property type="protein sequence ID" value="KAK3588228.1"/>
    <property type="molecule type" value="Genomic_DNA"/>
</dbReference>
<feature type="region of interest" description="Disordered" evidence="1">
    <location>
        <begin position="76"/>
        <end position="131"/>
    </location>
</feature>
<evidence type="ECO:0000313" key="4">
    <source>
        <dbReference type="EMBL" id="KAK3588228.1"/>
    </source>
</evidence>
<feature type="non-terminal residue" evidence="4">
    <location>
        <position position="1"/>
    </location>
</feature>
<dbReference type="InterPro" id="IPR016186">
    <property type="entry name" value="C-type_lectin-like/link_sf"/>
</dbReference>
<feature type="compositionally biased region" description="Low complexity" evidence="1">
    <location>
        <begin position="76"/>
        <end position="130"/>
    </location>
</feature>
<evidence type="ECO:0000256" key="3">
    <source>
        <dbReference type="SAM" id="SignalP"/>
    </source>
</evidence>
<dbReference type="CDD" id="cd00037">
    <property type="entry name" value="CLECT"/>
    <property type="match status" value="1"/>
</dbReference>
<evidence type="ECO:0000256" key="1">
    <source>
        <dbReference type="SAM" id="MobiDB-lite"/>
    </source>
</evidence>
<dbReference type="AlphaFoldDB" id="A0AAE0SAM9"/>
<sequence length="196" mass="21274">MKLLKLLCMLLLCLTNIMLTATADYARYVPYMFLYNGDLSQLCLVTGLLTIFLLSRRRGISLPDVTSTASLRSTTRATSTTSLTRTTSAARTINTTSTTSTSTTSTTSTSTTSPTSTTRATSTTSTTTTSPIEPLECKRGYTLHIETEKTNFCLRVVTECLSWNDARAACKNDNADLAVFEGKGLEIISGYLEAKV</sequence>
<evidence type="ECO:0000313" key="5">
    <source>
        <dbReference type="Proteomes" id="UP001195483"/>
    </source>
</evidence>
<dbReference type="SUPFAM" id="SSF56436">
    <property type="entry name" value="C-type lectin-like"/>
    <property type="match status" value="1"/>
</dbReference>
<feature type="signal peptide" evidence="3">
    <location>
        <begin position="1"/>
        <end position="23"/>
    </location>
</feature>
<proteinExistence type="predicted"/>
<dbReference type="Gene3D" id="3.10.100.10">
    <property type="entry name" value="Mannose-Binding Protein A, subunit A"/>
    <property type="match status" value="1"/>
</dbReference>
<keyword evidence="3" id="KW-0732">Signal</keyword>
<reference evidence="4" key="1">
    <citation type="journal article" date="2021" name="Genome Biol. Evol.">
        <title>A High-Quality Reference Genome for a Parasitic Bivalve with Doubly Uniparental Inheritance (Bivalvia: Unionida).</title>
        <authorList>
            <person name="Smith C.H."/>
        </authorList>
    </citation>
    <scope>NUCLEOTIDE SEQUENCE</scope>
    <source>
        <strain evidence="4">CHS0354</strain>
    </source>
</reference>
<feature type="chain" id="PRO_5041933465" description="C-type lectin domain-containing protein" evidence="3">
    <location>
        <begin position="24"/>
        <end position="196"/>
    </location>
</feature>
<comment type="caution">
    <text evidence="4">The sequence shown here is derived from an EMBL/GenBank/DDBJ whole genome shotgun (WGS) entry which is preliminary data.</text>
</comment>
<keyword evidence="5" id="KW-1185">Reference proteome</keyword>
<feature type="transmembrane region" description="Helical" evidence="2">
    <location>
        <begin position="32"/>
        <end position="54"/>
    </location>
</feature>
<reference evidence="4" key="3">
    <citation type="submission" date="2023-05" db="EMBL/GenBank/DDBJ databases">
        <authorList>
            <person name="Smith C.H."/>
        </authorList>
    </citation>
    <scope>NUCLEOTIDE SEQUENCE</scope>
    <source>
        <strain evidence="4">CHS0354</strain>
        <tissue evidence="4">Mantle</tissue>
    </source>
</reference>
<reference evidence="4" key="2">
    <citation type="journal article" date="2021" name="Genome Biol. Evol.">
        <title>Developing a high-quality reference genome for a parasitic bivalve with doubly uniparental inheritance (Bivalvia: Unionida).</title>
        <authorList>
            <person name="Smith C.H."/>
        </authorList>
    </citation>
    <scope>NUCLEOTIDE SEQUENCE</scope>
    <source>
        <strain evidence="4">CHS0354</strain>
        <tissue evidence="4">Mantle</tissue>
    </source>
</reference>
<keyword evidence="2" id="KW-0472">Membrane</keyword>